<gene>
    <name evidence="1" type="ORF">EFA69_13015</name>
</gene>
<sequence>MARASEHNKGIHIECDNQEQFKRKTLRLRAVFLKTAPKRRVDLLLILNGEPHLPGANGGSYQ</sequence>
<evidence type="ECO:0000313" key="1">
    <source>
        <dbReference type="EMBL" id="RNI27093.1"/>
    </source>
</evidence>
<evidence type="ECO:0000313" key="2">
    <source>
        <dbReference type="Proteomes" id="UP000271010"/>
    </source>
</evidence>
<comment type="caution">
    <text evidence="1">The sequence shown here is derived from an EMBL/GenBank/DDBJ whole genome shotgun (WGS) entry which is preliminary data.</text>
</comment>
<protein>
    <submittedName>
        <fullName evidence="1">Uncharacterized protein</fullName>
    </submittedName>
</protein>
<organism evidence="1 2">
    <name type="scientific">Rufibacter immobilis</name>
    <dbReference type="NCBI Taxonomy" id="1348778"/>
    <lineage>
        <taxon>Bacteria</taxon>
        <taxon>Pseudomonadati</taxon>
        <taxon>Bacteroidota</taxon>
        <taxon>Cytophagia</taxon>
        <taxon>Cytophagales</taxon>
        <taxon>Hymenobacteraceae</taxon>
        <taxon>Rufibacter</taxon>
    </lineage>
</organism>
<dbReference type="EMBL" id="RJJE01000017">
    <property type="protein sequence ID" value="RNI27093.1"/>
    <property type="molecule type" value="Genomic_DNA"/>
</dbReference>
<accession>A0A3M9MQD0</accession>
<name>A0A3M9MQD0_9BACT</name>
<keyword evidence="2" id="KW-1185">Reference proteome</keyword>
<dbReference type="AlphaFoldDB" id="A0A3M9MQD0"/>
<dbReference type="Proteomes" id="UP000271010">
    <property type="component" value="Unassembled WGS sequence"/>
</dbReference>
<proteinExistence type="predicted"/>
<reference evidence="1 2" key="1">
    <citation type="submission" date="2018-11" db="EMBL/GenBank/DDBJ databases">
        <title>Rufibacter latericius sp. nov., isolated from water in Baiyang Lake.</title>
        <authorList>
            <person name="Yang Y."/>
        </authorList>
    </citation>
    <scope>NUCLEOTIDE SEQUENCE [LARGE SCALE GENOMIC DNA]</scope>
    <source>
        <strain evidence="1 2">MCC P1</strain>
    </source>
</reference>